<dbReference type="AlphaFoldDB" id="H2C5I4"/>
<feature type="transmembrane region" description="Helical" evidence="6">
    <location>
        <begin position="12"/>
        <end position="34"/>
    </location>
</feature>
<dbReference type="GO" id="GO:0030213">
    <property type="term" value="P:hyaluronan biosynthetic process"/>
    <property type="evidence" value="ECO:0007669"/>
    <property type="project" value="TreeGrafter"/>
</dbReference>
<dbReference type="GO" id="GO:0005886">
    <property type="term" value="C:plasma membrane"/>
    <property type="evidence" value="ECO:0007669"/>
    <property type="project" value="UniProtKB-SubCell"/>
</dbReference>
<evidence type="ECO:0000313" key="8">
    <source>
        <dbReference type="Proteomes" id="UP000003980"/>
    </source>
</evidence>
<keyword evidence="6" id="KW-1133">Transmembrane helix</keyword>
<evidence type="ECO:0000313" key="7">
    <source>
        <dbReference type="EMBL" id="EHP69061.1"/>
    </source>
</evidence>
<dbReference type="STRING" id="671065.MetMK1DRAFT_00018070"/>
<name>H2C5I4_9CREN</name>
<dbReference type="Gene3D" id="3.90.550.10">
    <property type="entry name" value="Spore Coat Polysaccharide Biosynthesis Protein SpsA, Chain A"/>
    <property type="match status" value="1"/>
</dbReference>
<keyword evidence="8" id="KW-1185">Reference proteome</keyword>
<evidence type="ECO:0000256" key="1">
    <source>
        <dbReference type="ARBA" id="ARBA00004236"/>
    </source>
</evidence>
<dbReference type="InterPro" id="IPR029044">
    <property type="entry name" value="Nucleotide-diphossugar_trans"/>
</dbReference>
<keyword evidence="3" id="KW-0328">Glycosyltransferase</keyword>
<protein>
    <submittedName>
        <fullName evidence="7">Glycosyl transferase</fullName>
    </submittedName>
</protein>
<dbReference type="SUPFAM" id="SSF53448">
    <property type="entry name" value="Nucleotide-diphospho-sugar transferases"/>
    <property type="match status" value="1"/>
</dbReference>
<dbReference type="HOGENOM" id="CLU_659913_0_0_2"/>
<accession>H2C5I4</accession>
<dbReference type="Pfam" id="PF13641">
    <property type="entry name" value="Glyco_tranf_2_3"/>
    <property type="match status" value="1"/>
</dbReference>
<reference evidence="7 8" key="1">
    <citation type="submission" date="2012-01" db="EMBL/GenBank/DDBJ databases">
        <title>Improved High-Quality Draft sequence of Metallosphaera yellowstonensis MK1.</title>
        <authorList>
            <consortium name="US DOE Joint Genome Institute"/>
            <person name="Lucas S."/>
            <person name="Han J."/>
            <person name="Cheng J.-F."/>
            <person name="Goodwin L."/>
            <person name="Pitluck S."/>
            <person name="Peters L."/>
            <person name="Teshima H."/>
            <person name="Detter J.C."/>
            <person name="Han C."/>
            <person name="Tapia R."/>
            <person name="Land M."/>
            <person name="Hauser L."/>
            <person name="Kyrpides N."/>
            <person name="Kozubal M."/>
            <person name="Macur R.E."/>
            <person name="Jay Z."/>
            <person name="Inskeep W."/>
            <person name="Woyke T."/>
        </authorList>
    </citation>
    <scope>NUCLEOTIDE SEQUENCE [LARGE SCALE GENOMIC DNA]</scope>
    <source>
        <strain evidence="7 8">MK1</strain>
    </source>
</reference>
<dbReference type="GO" id="GO:0085029">
    <property type="term" value="P:extracellular matrix assembly"/>
    <property type="evidence" value="ECO:0007669"/>
    <property type="project" value="TreeGrafter"/>
</dbReference>
<organism evidence="7 8">
    <name type="scientific">Metallosphaera yellowstonensis MK1</name>
    <dbReference type="NCBI Taxonomy" id="671065"/>
    <lineage>
        <taxon>Archaea</taxon>
        <taxon>Thermoproteota</taxon>
        <taxon>Thermoprotei</taxon>
        <taxon>Sulfolobales</taxon>
        <taxon>Sulfolobaceae</taxon>
        <taxon>Metallosphaera</taxon>
    </lineage>
</organism>
<dbReference type="GO" id="GO:0050501">
    <property type="term" value="F:hyaluronan synthase activity"/>
    <property type="evidence" value="ECO:0007669"/>
    <property type="project" value="TreeGrafter"/>
</dbReference>
<feature type="transmembrane region" description="Helical" evidence="6">
    <location>
        <begin position="355"/>
        <end position="378"/>
    </location>
</feature>
<evidence type="ECO:0000256" key="4">
    <source>
        <dbReference type="ARBA" id="ARBA00022679"/>
    </source>
</evidence>
<evidence type="ECO:0000256" key="2">
    <source>
        <dbReference type="ARBA" id="ARBA00022475"/>
    </source>
</evidence>
<keyword evidence="6" id="KW-0812">Transmembrane</keyword>
<feature type="transmembrane region" description="Helical" evidence="6">
    <location>
        <begin position="418"/>
        <end position="440"/>
    </location>
</feature>
<evidence type="ECO:0000256" key="5">
    <source>
        <dbReference type="ARBA" id="ARBA00023136"/>
    </source>
</evidence>
<dbReference type="eggNOG" id="arCOG01389">
    <property type="taxonomic scope" value="Archaea"/>
</dbReference>
<keyword evidence="4 7" id="KW-0808">Transferase</keyword>
<keyword evidence="5 6" id="KW-0472">Membrane</keyword>
<gene>
    <name evidence="7" type="ORF">MetMK1DRAFT_00018070</name>
</gene>
<feature type="transmembrane region" description="Helical" evidence="6">
    <location>
        <begin position="331"/>
        <end position="348"/>
    </location>
</feature>
<keyword evidence="2" id="KW-1003">Cell membrane</keyword>
<comment type="subcellular location">
    <subcellularLocation>
        <location evidence="1">Cell membrane</location>
    </subcellularLocation>
</comment>
<feature type="transmembrane region" description="Helical" evidence="6">
    <location>
        <begin position="291"/>
        <end position="311"/>
    </location>
</feature>
<proteinExistence type="predicted"/>
<dbReference type="PANTHER" id="PTHR22913:SF12">
    <property type="entry name" value="MANNURONAN SYNTHASE"/>
    <property type="match status" value="1"/>
</dbReference>
<sequence length="448" mass="51283">MSHMNHVEAYYLLFTSLTLLLSLVYFGANAYLSLNLKLPPRRREVELDQVTAVIPVYNEDPETFSKVLRSLRKQGVRFIVVGDGCDEPYRRMTTEMGGEFVHLERRSGKREALAHGVKNVRTKFTLLLDSDTLLPEDGVRNLLSLMSEDVGGVGANVKILKGTTISYFSELIERLKEATMRSVSGSGYAVLLNGKCSLYRTELIRPFIQSREFRNPTFMGRSALVGDDKQLTNFVISKGYRALVDFDTVVVTTPPETLRKFALQLLRWARANYYFFLRELRDGTMFKRGPLYVYNFIYTSLLPFILIAFSFVDTYILGSVIVDTNLSDYDVALLNGGHFLLHFPFILAKRLVFAFLIGSPLINVHSMIHLATGIHHVFSIPLRFRYSVILLHVSSYLTSVPFIYSLWRILRDEKVKTLVLGSFGLFIQMFVVIYALLTVWKLDKWLTR</sequence>
<dbReference type="PANTHER" id="PTHR22913">
    <property type="entry name" value="HYALURONAN SYNTHASE"/>
    <property type="match status" value="1"/>
</dbReference>
<dbReference type="Proteomes" id="UP000003980">
    <property type="component" value="Unassembled WGS sequence"/>
</dbReference>
<dbReference type="EMBL" id="JH597768">
    <property type="protein sequence ID" value="EHP69061.1"/>
    <property type="molecule type" value="Genomic_DNA"/>
</dbReference>
<evidence type="ECO:0000256" key="6">
    <source>
        <dbReference type="SAM" id="Phobius"/>
    </source>
</evidence>
<feature type="transmembrane region" description="Helical" evidence="6">
    <location>
        <begin position="384"/>
        <end position="406"/>
    </location>
</feature>
<evidence type="ECO:0000256" key="3">
    <source>
        <dbReference type="ARBA" id="ARBA00022676"/>
    </source>
</evidence>